<proteinExistence type="predicted"/>
<dbReference type="SUPFAM" id="SSF48317">
    <property type="entry name" value="Acid phosphatase/Vanadium-dependent haloperoxidase"/>
    <property type="match status" value="1"/>
</dbReference>
<dbReference type="Pfam" id="PF01569">
    <property type="entry name" value="PAP2"/>
    <property type="match status" value="1"/>
</dbReference>
<evidence type="ECO:0000313" key="3">
    <source>
        <dbReference type="EMBL" id="SVB99306.1"/>
    </source>
</evidence>
<dbReference type="AlphaFoldDB" id="A0A382II60"/>
<keyword evidence="1" id="KW-0812">Transmembrane</keyword>
<feature type="transmembrane region" description="Helical" evidence="1">
    <location>
        <begin position="44"/>
        <end position="62"/>
    </location>
</feature>
<feature type="transmembrane region" description="Helical" evidence="1">
    <location>
        <begin position="122"/>
        <end position="141"/>
    </location>
</feature>
<organism evidence="3">
    <name type="scientific">marine metagenome</name>
    <dbReference type="NCBI Taxonomy" id="408172"/>
    <lineage>
        <taxon>unclassified sequences</taxon>
        <taxon>metagenomes</taxon>
        <taxon>ecological metagenomes</taxon>
    </lineage>
</organism>
<dbReference type="InterPro" id="IPR036938">
    <property type="entry name" value="PAP2/HPO_sf"/>
</dbReference>
<protein>
    <recommendedName>
        <fullName evidence="2">Phosphatidic acid phosphatase type 2/haloperoxidase domain-containing protein</fullName>
    </recommendedName>
</protein>
<feature type="non-terminal residue" evidence="3">
    <location>
        <position position="1"/>
    </location>
</feature>
<evidence type="ECO:0000259" key="2">
    <source>
        <dbReference type="Pfam" id="PF01569"/>
    </source>
</evidence>
<feature type="non-terminal residue" evidence="3">
    <location>
        <position position="145"/>
    </location>
</feature>
<sequence>VPPEADNLKQYLISLDISGLHGIQSWVDPASPIQVWGIRFFSDFHIFFMAGLLVVLWLYAVYTRQSLYKESALYVASTILFSLAIYLAVNQLFPIRPRPEAVSAITPIIAHLPDNSFPSGHAIFAAAALVATVLFLKIRYLTATV</sequence>
<keyword evidence="1" id="KW-1133">Transmembrane helix</keyword>
<feature type="transmembrane region" description="Helical" evidence="1">
    <location>
        <begin position="71"/>
        <end position="89"/>
    </location>
</feature>
<accession>A0A382II60</accession>
<name>A0A382II60_9ZZZZ</name>
<dbReference type="InterPro" id="IPR000326">
    <property type="entry name" value="PAP2/HPO"/>
</dbReference>
<feature type="domain" description="Phosphatidic acid phosphatase type 2/haloperoxidase" evidence="2">
    <location>
        <begin position="73"/>
        <end position="140"/>
    </location>
</feature>
<gene>
    <name evidence="3" type="ORF">METZ01_LOCUS252160</name>
</gene>
<keyword evidence="1" id="KW-0472">Membrane</keyword>
<reference evidence="3" key="1">
    <citation type="submission" date="2018-05" db="EMBL/GenBank/DDBJ databases">
        <authorList>
            <person name="Lanie J.A."/>
            <person name="Ng W.-L."/>
            <person name="Kazmierczak K.M."/>
            <person name="Andrzejewski T.M."/>
            <person name="Davidsen T.M."/>
            <person name="Wayne K.J."/>
            <person name="Tettelin H."/>
            <person name="Glass J.I."/>
            <person name="Rusch D."/>
            <person name="Podicherti R."/>
            <person name="Tsui H.-C.T."/>
            <person name="Winkler M.E."/>
        </authorList>
    </citation>
    <scope>NUCLEOTIDE SEQUENCE</scope>
</reference>
<dbReference type="EMBL" id="UINC01067548">
    <property type="protein sequence ID" value="SVB99306.1"/>
    <property type="molecule type" value="Genomic_DNA"/>
</dbReference>
<evidence type="ECO:0000256" key="1">
    <source>
        <dbReference type="SAM" id="Phobius"/>
    </source>
</evidence>